<proteinExistence type="predicted"/>
<keyword evidence="2" id="KW-1185">Reference proteome</keyword>
<protein>
    <submittedName>
        <fullName evidence="1">13713_t:CDS:1</fullName>
    </submittedName>
</protein>
<gene>
    <name evidence="1" type="ORF">FMOSSE_LOCUS14804</name>
</gene>
<evidence type="ECO:0000313" key="2">
    <source>
        <dbReference type="Proteomes" id="UP000789375"/>
    </source>
</evidence>
<name>A0A9N9NAW7_FUNMO</name>
<dbReference type="Proteomes" id="UP000789375">
    <property type="component" value="Unassembled WGS sequence"/>
</dbReference>
<dbReference type="EMBL" id="CAJVPP010012626">
    <property type="protein sequence ID" value="CAG8718295.1"/>
    <property type="molecule type" value="Genomic_DNA"/>
</dbReference>
<comment type="caution">
    <text evidence="1">The sequence shown here is derived from an EMBL/GenBank/DDBJ whole genome shotgun (WGS) entry which is preliminary data.</text>
</comment>
<accession>A0A9N9NAW7</accession>
<feature type="non-terminal residue" evidence="1">
    <location>
        <position position="1"/>
    </location>
</feature>
<reference evidence="1" key="1">
    <citation type="submission" date="2021-06" db="EMBL/GenBank/DDBJ databases">
        <authorList>
            <person name="Kallberg Y."/>
            <person name="Tangrot J."/>
            <person name="Rosling A."/>
        </authorList>
    </citation>
    <scope>NUCLEOTIDE SEQUENCE</scope>
    <source>
        <strain evidence="1">87-6 pot B 2015</strain>
    </source>
</reference>
<sequence>SISYCTGKLSNARRAVYDPYSSIRWSTSTTISNITTEIATFTSIAM</sequence>
<evidence type="ECO:0000313" key="1">
    <source>
        <dbReference type="EMBL" id="CAG8718295.1"/>
    </source>
</evidence>
<organism evidence="1 2">
    <name type="scientific">Funneliformis mosseae</name>
    <name type="common">Endomycorrhizal fungus</name>
    <name type="synonym">Glomus mosseae</name>
    <dbReference type="NCBI Taxonomy" id="27381"/>
    <lineage>
        <taxon>Eukaryota</taxon>
        <taxon>Fungi</taxon>
        <taxon>Fungi incertae sedis</taxon>
        <taxon>Mucoromycota</taxon>
        <taxon>Glomeromycotina</taxon>
        <taxon>Glomeromycetes</taxon>
        <taxon>Glomerales</taxon>
        <taxon>Glomeraceae</taxon>
        <taxon>Funneliformis</taxon>
    </lineage>
</organism>
<feature type="non-terminal residue" evidence="1">
    <location>
        <position position="46"/>
    </location>
</feature>
<dbReference type="AlphaFoldDB" id="A0A9N9NAW7"/>